<keyword evidence="2" id="KW-1185">Reference proteome</keyword>
<dbReference type="EMBL" id="SMRU01000007">
    <property type="protein sequence ID" value="TDF97901.1"/>
    <property type="molecule type" value="Genomic_DNA"/>
</dbReference>
<dbReference type="Pfam" id="PF13834">
    <property type="entry name" value="DUF4193"/>
    <property type="match status" value="1"/>
</dbReference>
<evidence type="ECO:0000313" key="1">
    <source>
        <dbReference type="EMBL" id="TDF97901.1"/>
    </source>
</evidence>
<dbReference type="RefSeq" id="WP_133203700.1">
    <property type="nucleotide sequence ID" value="NZ_SMRU01000007.1"/>
</dbReference>
<reference evidence="1 2" key="1">
    <citation type="submission" date="2019-03" db="EMBL/GenBank/DDBJ databases">
        <title>Whole genome sequence of Arthrobacter sp JH1-1.</title>
        <authorList>
            <person name="Trinh H.N."/>
        </authorList>
    </citation>
    <scope>NUCLEOTIDE SEQUENCE [LARGE SCALE GENOMIC DNA]</scope>
    <source>
        <strain evidence="1 2">JH1-1</strain>
    </source>
</reference>
<dbReference type="Proteomes" id="UP000295511">
    <property type="component" value="Unassembled WGS sequence"/>
</dbReference>
<dbReference type="InterPro" id="IPR025242">
    <property type="entry name" value="DUF4193"/>
</dbReference>
<comment type="caution">
    <text evidence="1">The sequence shown here is derived from an EMBL/GenBank/DDBJ whole genome shotgun (WGS) entry which is preliminary data.</text>
</comment>
<accession>A0A4R5KQ98</accession>
<protein>
    <submittedName>
        <fullName evidence="1">DUF4193 domain-containing protein</fullName>
    </submittedName>
</protein>
<gene>
    <name evidence="1" type="ORF">E1809_07815</name>
</gene>
<dbReference type="AlphaFoldDB" id="A0A4R5KQ98"/>
<sequence>MATDYDELRSDVAESQNTSLQALQSANAPDARSVVRELDEADAFEGSDVPGGEFVAEELVIAVVPQKDDEFTCYSCFLVRHRSQIAVEKDGHAYCVECEG</sequence>
<evidence type="ECO:0000313" key="2">
    <source>
        <dbReference type="Proteomes" id="UP000295511"/>
    </source>
</evidence>
<name>A0A4R5KQ98_9MICC</name>
<dbReference type="OrthoDB" id="4732434at2"/>
<proteinExistence type="predicted"/>
<organism evidence="1 2">
    <name type="scientific">Arthrobacter terricola</name>
    <dbReference type="NCBI Taxonomy" id="2547396"/>
    <lineage>
        <taxon>Bacteria</taxon>
        <taxon>Bacillati</taxon>
        <taxon>Actinomycetota</taxon>
        <taxon>Actinomycetes</taxon>
        <taxon>Micrococcales</taxon>
        <taxon>Micrococcaceae</taxon>
        <taxon>Arthrobacter</taxon>
    </lineage>
</organism>